<dbReference type="InterPro" id="IPR012944">
    <property type="entry name" value="SusD_RagB_dom"/>
</dbReference>
<keyword evidence="5" id="KW-0998">Cell outer membrane</keyword>
<evidence type="ECO:0000259" key="7">
    <source>
        <dbReference type="Pfam" id="PF14322"/>
    </source>
</evidence>
<dbReference type="GO" id="GO:0009279">
    <property type="term" value="C:cell outer membrane"/>
    <property type="evidence" value="ECO:0007669"/>
    <property type="project" value="UniProtKB-SubCell"/>
</dbReference>
<keyword evidence="3" id="KW-0732">Signal</keyword>
<dbReference type="Gene3D" id="1.25.40.390">
    <property type="match status" value="1"/>
</dbReference>
<dbReference type="Pfam" id="PF14322">
    <property type="entry name" value="SusD-like_3"/>
    <property type="match status" value="1"/>
</dbReference>
<keyword evidence="9" id="KW-1185">Reference proteome</keyword>
<evidence type="ECO:0000313" key="8">
    <source>
        <dbReference type="EMBL" id="SEL50393.1"/>
    </source>
</evidence>
<dbReference type="Pfam" id="PF07980">
    <property type="entry name" value="SusD_RagB"/>
    <property type="match status" value="1"/>
</dbReference>
<dbReference type="OrthoDB" id="9773740at2"/>
<evidence type="ECO:0000256" key="2">
    <source>
        <dbReference type="ARBA" id="ARBA00006275"/>
    </source>
</evidence>
<reference evidence="9" key="1">
    <citation type="submission" date="2016-10" db="EMBL/GenBank/DDBJ databases">
        <authorList>
            <person name="Varghese N."/>
            <person name="Submissions S."/>
        </authorList>
    </citation>
    <scope>NUCLEOTIDE SEQUENCE [LARGE SCALE GENOMIC DNA]</scope>
    <source>
        <strain evidence="9">DSM 18733</strain>
    </source>
</reference>
<sequence>MKVYFTILVLAVTITLGGCKKVLDVDSTRAVGEQNMWNVLEDTRAALMGTYGLVRSAMADHNAHWLYGEVRSADFISPVRQDLKAIGNNDLNASYPSLDALSNWRRWYAVINSANLFLERVGEVKAKDPRYTDNNMRVDIAQIRFLRAYAYFYMVRIWGDVPFIISSHEDDFENKAREDQGLIMAWVEQEMLAAAQDLPYKYSDNDEQQPGNYYNESKSRWAGALARKLTAYAVLAHVAAWQGEYPNVATYTKFVIDNYTKGENGYVTTDNLTNSNGLFFNKNFNQLFGFNFDWGHIDASFTGHIEELTLAQPVVNKSIPDIFMPKDSILSIFDEYGDERFSLDTLGNPKSERYFTNYNGKYPIFSKIKCIMGGVSNPEFRIFSSAMIFTRLEDVTLLRAEAFAVLGERGQAIENLNVIRELRKLQPYDEVRNGDLLEAIFKERRRELMGEGHRWYDLVRYNRIRQNNPAFNELLSQGGIYWPISRALISQNKLLKQNSYWN</sequence>
<evidence type="ECO:0000256" key="1">
    <source>
        <dbReference type="ARBA" id="ARBA00004442"/>
    </source>
</evidence>
<comment type="subcellular location">
    <subcellularLocation>
        <location evidence="1">Cell outer membrane</location>
    </subcellularLocation>
</comment>
<evidence type="ECO:0000256" key="3">
    <source>
        <dbReference type="ARBA" id="ARBA00022729"/>
    </source>
</evidence>
<dbReference type="SUPFAM" id="SSF48452">
    <property type="entry name" value="TPR-like"/>
    <property type="match status" value="1"/>
</dbReference>
<name>A0A1H7QR23_OLID1</name>
<gene>
    <name evidence="8" type="ORF">SAMN05661044_02692</name>
</gene>
<feature type="domain" description="SusD-like N-terminal" evidence="7">
    <location>
        <begin position="101"/>
        <end position="202"/>
    </location>
</feature>
<evidence type="ECO:0000256" key="4">
    <source>
        <dbReference type="ARBA" id="ARBA00023136"/>
    </source>
</evidence>
<dbReference type="AlphaFoldDB" id="A0A1H7QR23"/>
<evidence type="ECO:0000256" key="5">
    <source>
        <dbReference type="ARBA" id="ARBA00023237"/>
    </source>
</evidence>
<dbReference type="InterPro" id="IPR033985">
    <property type="entry name" value="SusD-like_N"/>
</dbReference>
<comment type="similarity">
    <text evidence="2">Belongs to the SusD family.</text>
</comment>
<dbReference type="EMBL" id="FOAF01000002">
    <property type="protein sequence ID" value="SEL50393.1"/>
    <property type="molecule type" value="Genomic_DNA"/>
</dbReference>
<evidence type="ECO:0000259" key="6">
    <source>
        <dbReference type="Pfam" id="PF07980"/>
    </source>
</evidence>
<dbReference type="PROSITE" id="PS51257">
    <property type="entry name" value="PROKAR_LIPOPROTEIN"/>
    <property type="match status" value="1"/>
</dbReference>
<dbReference type="STRING" id="407022.SAMN05661044_02692"/>
<dbReference type="Proteomes" id="UP000199421">
    <property type="component" value="Unassembled WGS sequence"/>
</dbReference>
<dbReference type="InterPro" id="IPR011990">
    <property type="entry name" value="TPR-like_helical_dom_sf"/>
</dbReference>
<organism evidence="8 9">
    <name type="scientific">Olivibacter domesticus</name>
    <name type="common">Pseudosphingobacterium domesticum</name>
    <dbReference type="NCBI Taxonomy" id="407022"/>
    <lineage>
        <taxon>Bacteria</taxon>
        <taxon>Pseudomonadati</taxon>
        <taxon>Bacteroidota</taxon>
        <taxon>Sphingobacteriia</taxon>
        <taxon>Sphingobacteriales</taxon>
        <taxon>Sphingobacteriaceae</taxon>
        <taxon>Olivibacter</taxon>
    </lineage>
</organism>
<accession>A0A1H7QR23</accession>
<proteinExistence type="inferred from homology"/>
<evidence type="ECO:0000313" key="9">
    <source>
        <dbReference type="Proteomes" id="UP000199421"/>
    </source>
</evidence>
<keyword evidence="4" id="KW-0472">Membrane</keyword>
<dbReference type="CDD" id="cd08977">
    <property type="entry name" value="SusD"/>
    <property type="match status" value="1"/>
</dbReference>
<dbReference type="RefSeq" id="WP_093325079.1">
    <property type="nucleotide sequence ID" value="NZ_FOAF01000002.1"/>
</dbReference>
<feature type="domain" description="RagB/SusD" evidence="6">
    <location>
        <begin position="384"/>
        <end position="467"/>
    </location>
</feature>
<protein>
    <submittedName>
        <fullName evidence="8">Starch-binding associating with outer membrane</fullName>
    </submittedName>
</protein>